<dbReference type="Proteomes" id="UP000280008">
    <property type="component" value="Unassembled WGS sequence"/>
</dbReference>
<accession>A0A495IID9</accession>
<proteinExistence type="predicted"/>
<name>A0A495IID9_9MICO</name>
<reference evidence="1 2" key="1">
    <citation type="submission" date="2018-10" db="EMBL/GenBank/DDBJ databases">
        <title>Sequencing the genomes of 1000 actinobacteria strains.</title>
        <authorList>
            <person name="Klenk H.-P."/>
        </authorList>
    </citation>
    <scope>NUCLEOTIDE SEQUENCE [LARGE SCALE GENOMIC DNA]</scope>
    <source>
        <strain evidence="1 2">DSM 17894</strain>
    </source>
</reference>
<gene>
    <name evidence="1" type="ORF">C8E83_2912</name>
</gene>
<dbReference type="OrthoDB" id="826539at2"/>
<comment type="caution">
    <text evidence="1">The sequence shown here is derived from an EMBL/GenBank/DDBJ whole genome shotgun (WGS) entry which is preliminary data.</text>
</comment>
<evidence type="ECO:0000313" key="2">
    <source>
        <dbReference type="Proteomes" id="UP000280008"/>
    </source>
</evidence>
<dbReference type="RefSeq" id="WP_147430187.1">
    <property type="nucleotide sequence ID" value="NZ_RBKS01000001.1"/>
</dbReference>
<organism evidence="1 2">
    <name type="scientific">Frondihabitans australicus</name>
    <dbReference type="NCBI Taxonomy" id="386892"/>
    <lineage>
        <taxon>Bacteria</taxon>
        <taxon>Bacillati</taxon>
        <taxon>Actinomycetota</taxon>
        <taxon>Actinomycetes</taxon>
        <taxon>Micrococcales</taxon>
        <taxon>Microbacteriaceae</taxon>
        <taxon>Frondihabitans</taxon>
    </lineage>
</organism>
<evidence type="ECO:0000313" key="1">
    <source>
        <dbReference type="EMBL" id="RKR75757.1"/>
    </source>
</evidence>
<dbReference type="AlphaFoldDB" id="A0A495IID9"/>
<dbReference type="EMBL" id="RBKS01000001">
    <property type="protein sequence ID" value="RKR75757.1"/>
    <property type="molecule type" value="Genomic_DNA"/>
</dbReference>
<keyword evidence="2" id="KW-1185">Reference proteome</keyword>
<protein>
    <submittedName>
        <fullName evidence="1">Uncharacterized protein</fullName>
    </submittedName>
</protein>
<sequence>MESRRVTSVEVDEHGHVKRLLNDHGDWSPQTCADVVADMENGVCSYFVSWAGDDLPVQTAHEGSHVRLVARRSPGAIDQLLLLPRAESPVVEHGSPTHQYAHLGD</sequence>